<feature type="compositionally biased region" description="Low complexity" evidence="2">
    <location>
        <begin position="120"/>
        <end position="133"/>
    </location>
</feature>
<feature type="region of interest" description="Disordered" evidence="2">
    <location>
        <begin position="100"/>
        <end position="158"/>
    </location>
</feature>
<evidence type="ECO:0000313" key="3">
    <source>
        <dbReference type="EMBL" id="EGD81033.1"/>
    </source>
</evidence>
<feature type="compositionally biased region" description="Low complexity" evidence="2">
    <location>
        <begin position="178"/>
        <end position="192"/>
    </location>
</feature>
<sequence>MNRRWRRNKQRRERYRQQQEALSPRVRAEIRQVNRSAAKRYREEVHKRTRAWYVELQRTRARNLQLRRRAKAVSRQLRDLMLQVTDSAATLLPLVQRLKQAPGKQHRDHHQQQQAVPEHTSQQQQQPTTATASRSEVDNIDDDDNSDNEDDALVPKGMEGTGQHRLARVLAAADAAANLDTGSADDSSSPGSDDGDDGDDDDDDTGDEGGDGVTLTRGSSAMGFPSATSPLAGIGADRQTAKSAKAVHLLHRNGHACAAGSSPTRGHPASLNPSSSPTSSAVTPAGHQSRAFAVPLQAQLPCAPPSTVIRAHQSYLQPFAMFLVGHRRNSSTCSPCSPCLRLCHRCISSILILIISSSSNKHFCCTNSLHSRRSGLRASQRRQRR</sequence>
<feature type="region of interest" description="Disordered" evidence="2">
    <location>
        <begin position="1"/>
        <end position="20"/>
    </location>
</feature>
<gene>
    <name evidence="3" type="ORF">PTSG_10976</name>
</gene>
<evidence type="ECO:0000313" key="4">
    <source>
        <dbReference type="Proteomes" id="UP000007799"/>
    </source>
</evidence>
<dbReference type="GeneID" id="16068431"/>
<dbReference type="InParanoid" id="F2USC4"/>
<dbReference type="KEGG" id="sre:PTSG_10976"/>
<feature type="coiled-coil region" evidence="1">
    <location>
        <begin position="56"/>
        <end position="83"/>
    </location>
</feature>
<proteinExistence type="predicted"/>
<feature type="region of interest" description="Disordered" evidence="2">
    <location>
        <begin position="178"/>
        <end position="286"/>
    </location>
</feature>
<evidence type="ECO:0000256" key="1">
    <source>
        <dbReference type="SAM" id="Coils"/>
    </source>
</evidence>
<reference evidence="3" key="1">
    <citation type="submission" date="2009-08" db="EMBL/GenBank/DDBJ databases">
        <title>Annotation of Salpingoeca rosetta.</title>
        <authorList>
            <consortium name="The Broad Institute Genome Sequencing Platform"/>
            <person name="Russ C."/>
            <person name="Cuomo C."/>
            <person name="Burger G."/>
            <person name="Gray M.W."/>
            <person name="Holland P.W.H."/>
            <person name="King N."/>
            <person name="Lang F.B.F."/>
            <person name="Roger A.J."/>
            <person name="Ruiz-Trillo I."/>
            <person name="Young S.K."/>
            <person name="Zeng Q."/>
            <person name="Gargeya S."/>
            <person name="Alvarado L."/>
            <person name="Berlin A."/>
            <person name="Chapman S.B."/>
            <person name="Chen Z."/>
            <person name="Freedman E."/>
            <person name="Gellesch M."/>
            <person name="Goldberg J."/>
            <person name="Griggs A."/>
            <person name="Gujja S."/>
            <person name="Heilman E."/>
            <person name="Heiman D."/>
            <person name="Howarth C."/>
            <person name="Mehta T."/>
            <person name="Neiman D."/>
            <person name="Pearson M."/>
            <person name="Roberts A."/>
            <person name="Saif S."/>
            <person name="Shea T."/>
            <person name="Shenoy N."/>
            <person name="Sisk P."/>
            <person name="Stolte C."/>
            <person name="Sykes S."/>
            <person name="White J."/>
            <person name="Yandava C."/>
            <person name="Haas B."/>
            <person name="Nusbaum C."/>
            <person name="Birren B."/>
        </authorList>
    </citation>
    <scope>NUCLEOTIDE SEQUENCE [LARGE SCALE GENOMIC DNA]</scope>
    <source>
        <strain evidence="3">ATCC 50818</strain>
    </source>
</reference>
<feature type="compositionally biased region" description="Acidic residues" evidence="2">
    <location>
        <begin position="138"/>
        <end position="152"/>
    </location>
</feature>
<dbReference type="EMBL" id="GL832994">
    <property type="protein sequence ID" value="EGD81033.1"/>
    <property type="molecule type" value="Genomic_DNA"/>
</dbReference>
<keyword evidence="1" id="KW-0175">Coiled coil</keyword>
<accession>F2USC4</accession>
<protein>
    <submittedName>
        <fullName evidence="3">Uncharacterized protein</fullName>
    </submittedName>
</protein>
<evidence type="ECO:0000256" key="2">
    <source>
        <dbReference type="SAM" id="MobiDB-lite"/>
    </source>
</evidence>
<keyword evidence="4" id="KW-1185">Reference proteome</keyword>
<feature type="compositionally biased region" description="Basic residues" evidence="2">
    <location>
        <begin position="1"/>
        <end position="14"/>
    </location>
</feature>
<name>F2USC4_SALR5</name>
<dbReference type="RefSeq" id="XP_004987903.1">
    <property type="nucleotide sequence ID" value="XM_004987846.1"/>
</dbReference>
<organism evidence="4">
    <name type="scientific">Salpingoeca rosetta (strain ATCC 50818 / BSB-021)</name>
    <dbReference type="NCBI Taxonomy" id="946362"/>
    <lineage>
        <taxon>Eukaryota</taxon>
        <taxon>Choanoflagellata</taxon>
        <taxon>Craspedida</taxon>
        <taxon>Salpingoecidae</taxon>
        <taxon>Salpingoeca</taxon>
    </lineage>
</organism>
<dbReference type="Proteomes" id="UP000007799">
    <property type="component" value="Unassembled WGS sequence"/>
</dbReference>
<feature type="compositionally biased region" description="Acidic residues" evidence="2">
    <location>
        <begin position="193"/>
        <end position="210"/>
    </location>
</feature>
<feature type="compositionally biased region" description="Low complexity" evidence="2">
    <location>
        <begin position="268"/>
        <end position="285"/>
    </location>
</feature>
<dbReference type="AlphaFoldDB" id="F2USC4"/>